<evidence type="ECO:0000313" key="2">
    <source>
        <dbReference type="EMBL" id="CAG5130108.1"/>
    </source>
</evidence>
<evidence type="ECO:0000256" key="1">
    <source>
        <dbReference type="SAM" id="MobiDB-lite"/>
    </source>
</evidence>
<organism evidence="2 3">
    <name type="scientific">Candidula unifasciata</name>
    <dbReference type="NCBI Taxonomy" id="100452"/>
    <lineage>
        <taxon>Eukaryota</taxon>
        <taxon>Metazoa</taxon>
        <taxon>Spiralia</taxon>
        <taxon>Lophotrochozoa</taxon>
        <taxon>Mollusca</taxon>
        <taxon>Gastropoda</taxon>
        <taxon>Heterobranchia</taxon>
        <taxon>Euthyneura</taxon>
        <taxon>Panpulmonata</taxon>
        <taxon>Eupulmonata</taxon>
        <taxon>Stylommatophora</taxon>
        <taxon>Helicina</taxon>
        <taxon>Helicoidea</taxon>
        <taxon>Geomitridae</taxon>
        <taxon>Candidula</taxon>
    </lineage>
</organism>
<accession>A0A8S3ZQF9</accession>
<feature type="region of interest" description="Disordered" evidence="1">
    <location>
        <begin position="19"/>
        <end position="41"/>
    </location>
</feature>
<reference evidence="2" key="1">
    <citation type="submission" date="2021-04" db="EMBL/GenBank/DDBJ databases">
        <authorList>
            <consortium name="Molecular Ecology Group"/>
        </authorList>
    </citation>
    <scope>NUCLEOTIDE SEQUENCE</scope>
</reference>
<dbReference type="Proteomes" id="UP000678393">
    <property type="component" value="Unassembled WGS sequence"/>
</dbReference>
<sequence length="171" mass="18826">MSDLQSDFTVTGIGLMEKLSLGSKRPKGPSHWGHSSDADSVDTGHAEYLTRLTSLRDSLIKQEQLYLARAIDRLRMQSVSNKSSSNRLRSNLPDVKKSTPSAPRASMMTTVEKFRQMRPRAPKPEIHPLVGKQLLVGHVTATSSSVDLLVCPEVDPDDAATRRTSQTTLSK</sequence>
<keyword evidence="3" id="KW-1185">Reference proteome</keyword>
<feature type="compositionally biased region" description="Low complexity" evidence="1">
    <location>
        <begin position="78"/>
        <end position="92"/>
    </location>
</feature>
<name>A0A8S3ZQF9_9EUPU</name>
<gene>
    <name evidence="2" type="ORF">CUNI_LOCUS15666</name>
</gene>
<protein>
    <submittedName>
        <fullName evidence="2">Uncharacterized protein</fullName>
    </submittedName>
</protein>
<dbReference type="OrthoDB" id="6158144at2759"/>
<evidence type="ECO:0000313" key="3">
    <source>
        <dbReference type="Proteomes" id="UP000678393"/>
    </source>
</evidence>
<dbReference type="AlphaFoldDB" id="A0A8S3ZQF9"/>
<proteinExistence type="predicted"/>
<feature type="non-terminal residue" evidence="2">
    <location>
        <position position="171"/>
    </location>
</feature>
<comment type="caution">
    <text evidence="2">The sequence shown here is derived from an EMBL/GenBank/DDBJ whole genome shotgun (WGS) entry which is preliminary data.</text>
</comment>
<dbReference type="EMBL" id="CAJHNH020003846">
    <property type="protein sequence ID" value="CAG5130108.1"/>
    <property type="molecule type" value="Genomic_DNA"/>
</dbReference>
<feature type="region of interest" description="Disordered" evidence="1">
    <location>
        <begin position="76"/>
        <end position="105"/>
    </location>
</feature>